<dbReference type="PROSITE" id="PS00107">
    <property type="entry name" value="PROTEIN_KINASE_ATP"/>
    <property type="match status" value="1"/>
</dbReference>
<evidence type="ECO:0000256" key="7">
    <source>
        <dbReference type="PROSITE-ProRule" id="PRU10141"/>
    </source>
</evidence>
<evidence type="ECO:0000256" key="4">
    <source>
        <dbReference type="ARBA" id="ARBA00022741"/>
    </source>
</evidence>
<dbReference type="Gene3D" id="3.30.200.20">
    <property type="entry name" value="Phosphorylase Kinase, domain 1"/>
    <property type="match status" value="1"/>
</dbReference>
<dbReference type="SMART" id="SM00220">
    <property type="entry name" value="S_TKc"/>
    <property type="match status" value="1"/>
</dbReference>
<keyword evidence="9" id="KW-0472">Membrane</keyword>
<keyword evidence="4 7" id="KW-0547">Nucleotide-binding</keyword>
<evidence type="ECO:0000256" key="9">
    <source>
        <dbReference type="SAM" id="Phobius"/>
    </source>
</evidence>
<keyword evidence="12" id="KW-1185">Reference proteome</keyword>
<protein>
    <recommendedName>
        <fullName evidence="1">non-specific serine/threonine protein kinase</fullName>
        <ecNumber evidence="1">2.7.11.1</ecNumber>
    </recommendedName>
</protein>
<accession>A0ABY8W0X4</accession>
<reference evidence="11 12" key="1">
    <citation type="journal article" date="2023" name="Microbiol. Resour. Announc.">
        <title>Complete Genome Sequence of Mycobacterium wuenschmanii, a novel Nontuberculous Mycobacterium Isolated from a captive population of Amazon Milk Frogs.</title>
        <authorList>
            <person name="Hicks J."/>
            <person name="Zeineldin M."/>
            <person name="Ward H."/>
            <person name="Wuenschmann A."/>
            <person name="Camp P."/>
            <person name="Farrell D."/>
            <person name="Lehman K."/>
            <person name="Thacker T."/>
            <person name="Cuthbert E."/>
        </authorList>
    </citation>
    <scope>NUCLEOTIDE SEQUENCE [LARGE SCALE GENOMIC DNA]</scope>
    <source>
        <strain evidence="11 12">Wuenschmanii</strain>
    </source>
</reference>
<evidence type="ECO:0000313" key="12">
    <source>
        <dbReference type="Proteomes" id="UP001236585"/>
    </source>
</evidence>
<evidence type="ECO:0000256" key="2">
    <source>
        <dbReference type="ARBA" id="ARBA00022527"/>
    </source>
</evidence>
<dbReference type="Gene3D" id="1.10.510.10">
    <property type="entry name" value="Transferase(Phosphotransferase) domain 1"/>
    <property type="match status" value="1"/>
</dbReference>
<evidence type="ECO:0000256" key="1">
    <source>
        <dbReference type="ARBA" id="ARBA00012513"/>
    </source>
</evidence>
<evidence type="ECO:0000256" key="8">
    <source>
        <dbReference type="SAM" id="MobiDB-lite"/>
    </source>
</evidence>
<feature type="region of interest" description="Disordered" evidence="8">
    <location>
        <begin position="288"/>
        <end position="313"/>
    </location>
</feature>
<evidence type="ECO:0000256" key="3">
    <source>
        <dbReference type="ARBA" id="ARBA00022679"/>
    </source>
</evidence>
<dbReference type="InterPro" id="IPR017441">
    <property type="entry name" value="Protein_kinase_ATP_BS"/>
</dbReference>
<evidence type="ECO:0000313" key="11">
    <source>
        <dbReference type="EMBL" id="WIM87429.1"/>
    </source>
</evidence>
<dbReference type="EMBL" id="CP126981">
    <property type="protein sequence ID" value="WIM87429.1"/>
    <property type="molecule type" value="Genomic_DNA"/>
</dbReference>
<feature type="compositionally biased region" description="Low complexity" evidence="8">
    <location>
        <begin position="359"/>
        <end position="375"/>
    </location>
</feature>
<name>A0ABY8W0X4_9MYCO</name>
<feature type="binding site" evidence="7">
    <location>
        <position position="44"/>
    </location>
    <ligand>
        <name>ATP</name>
        <dbReference type="ChEBI" id="CHEBI:30616"/>
    </ligand>
</feature>
<organism evidence="11 12">
    <name type="scientific">Candidatus Mycobacterium wuenschmannii</name>
    <dbReference type="NCBI Taxonomy" id="3027808"/>
    <lineage>
        <taxon>Bacteria</taxon>
        <taxon>Bacillati</taxon>
        <taxon>Actinomycetota</taxon>
        <taxon>Actinomycetes</taxon>
        <taxon>Mycobacteriales</taxon>
        <taxon>Mycobacteriaceae</taxon>
        <taxon>Mycobacterium</taxon>
    </lineage>
</organism>
<feature type="compositionally biased region" description="Low complexity" evidence="8">
    <location>
        <begin position="382"/>
        <end position="391"/>
    </location>
</feature>
<gene>
    <name evidence="11" type="ORF">PT015_21730</name>
</gene>
<evidence type="ECO:0000256" key="5">
    <source>
        <dbReference type="ARBA" id="ARBA00022777"/>
    </source>
</evidence>
<dbReference type="EC" id="2.7.11.1" evidence="1"/>
<keyword evidence="5 11" id="KW-0418">Kinase</keyword>
<dbReference type="InterPro" id="IPR000719">
    <property type="entry name" value="Prot_kinase_dom"/>
</dbReference>
<dbReference type="Proteomes" id="UP001236585">
    <property type="component" value="Chromosome"/>
</dbReference>
<feature type="region of interest" description="Disordered" evidence="8">
    <location>
        <begin position="359"/>
        <end position="404"/>
    </location>
</feature>
<feature type="transmembrane region" description="Helical" evidence="9">
    <location>
        <begin position="324"/>
        <end position="349"/>
    </location>
</feature>
<keyword evidence="9" id="KW-0812">Transmembrane</keyword>
<evidence type="ECO:0000256" key="6">
    <source>
        <dbReference type="ARBA" id="ARBA00022840"/>
    </source>
</evidence>
<dbReference type="RefSeq" id="WP_285187145.1">
    <property type="nucleotide sequence ID" value="NZ_CP126981.1"/>
</dbReference>
<keyword evidence="9" id="KW-1133">Transmembrane helix</keyword>
<dbReference type="PROSITE" id="PS00108">
    <property type="entry name" value="PROTEIN_KINASE_ST"/>
    <property type="match status" value="1"/>
</dbReference>
<dbReference type="InterPro" id="IPR011009">
    <property type="entry name" value="Kinase-like_dom_sf"/>
</dbReference>
<sequence length="523" mass="56032">MSTGSTRVGSTFGKYTLNRLLGKGGMGEVYEAYDTEKRRNVALKILAEQYAQDEQFRTRFQRESHAAAILQEPHVIPIHDWGEIDGNLYIDMRLVKGQTLSDLLASGPLDPTRAVSIVEQVAAALDAAHAERLIHRDVKPQNIIVTPGDFAYLLDFGIAEAQGDSRLTVAGYQIGTFDYMAPERFGDRPTTPAADVYSLACVLHEALTGRKPYTATSVEQVMGAHLTAPVPKPNTINPAVPIAFDDVIARGMSKDPDDRYGSAGALGRGARRALTAPASIAAQPDTVLGPSYPPPFNQQPYSGPMPSPTGPTAVPYAPQRSKAWVLPTVIAVAAALVLSGIGVVIGLLVNQQSNNAAPPATTNIAPPSYSAPPSSTDEAQAPSSSTTTETTPTEDPEGVSEQRLQQIAASDRGYVSAYLADRWVPQISSKRPGVVDEGVTWDNVRTLREHQQLRSRYPGVRLLWSGDWSTFSDSNFWVTIVGLTYPTSAGALAWCRGNGFDADHCAAKVVSTSAPIEGSTAYN</sequence>
<dbReference type="InterPro" id="IPR008271">
    <property type="entry name" value="Ser/Thr_kinase_AS"/>
</dbReference>
<dbReference type="SUPFAM" id="SSF56112">
    <property type="entry name" value="Protein kinase-like (PK-like)"/>
    <property type="match status" value="1"/>
</dbReference>
<feature type="compositionally biased region" description="Pro residues" evidence="8">
    <location>
        <begin position="291"/>
        <end position="309"/>
    </location>
</feature>
<dbReference type="PANTHER" id="PTHR43289">
    <property type="entry name" value="MITOGEN-ACTIVATED PROTEIN KINASE KINASE KINASE 20-RELATED"/>
    <property type="match status" value="1"/>
</dbReference>
<proteinExistence type="predicted"/>
<feature type="domain" description="Protein kinase" evidence="10">
    <location>
        <begin position="15"/>
        <end position="274"/>
    </location>
</feature>
<keyword evidence="6 7" id="KW-0067">ATP-binding</keyword>
<keyword evidence="2" id="KW-0723">Serine/threonine-protein kinase</keyword>
<dbReference type="CDD" id="cd14014">
    <property type="entry name" value="STKc_PknB_like"/>
    <property type="match status" value="1"/>
</dbReference>
<keyword evidence="3" id="KW-0808">Transferase</keyword>
<dbReference type="Pfam" id="PF00069">
    <property type="entry name" value="Pkinase"/>
    <property type="match status" value="1"/>
</dbReference>
<dbReference type="PANTHER" id="PTHR43289:SF6">
    <property type="entry name" value="SERINE_THREONINE-PROTEIN KINASE NEKL-3"/>
    <property type="match status" value="1"/>
</dbReference>
<evidence type="ECO:0000259" key="10">
    <source>
        <dbReference type="PROSITE" id="PS50011"/>
    </source>
</evidence>
<dbReference type="GO" id="GO:0016301">
    <property type="term" value="F:kinase activity"/>
    <property type="evidence" value="ECO:0007669"/>
    <property type="project" value="UniProtKB-KW"/>
</dbReference>
<dbReference type="PROSITE" id="PS50011">
    <property type="entry name" value="PROTEIN_KINASE_DOM"/>
    <property type="match status" value="1"/>
</dbReference>